<keyword evidence="1" id="KW-1133">Transmembrane helix</keyword>
<organism evidence="2">
    <name type="scientific">bioreactor metagenome</name>
    <dbReference type="NCBI Taxonomy" id="1076179"/>
    <lineage>
        <taxon>unclassified sequences</taxon>
        <taxon>metagenomes</taxon>
        <taxon>ecological metagenomes</taxon>
    </lineage>
</organism>
<gene>
    <name evidence="2" type="ORF">SDC9_191925</name>
</gene>
<protein>
    <submittedName>
        <fullName evidence="2">Uncharacterized protein</fullName>
    </submittedName>
</protein>
<feature type="transmembrane region" description="Helical" evidence="1">
    <location>
        <begin position="70"/>
        <end position="90"/>
    </location>
</feature>
<dbReference type="EMBL" id="VSSQ01103427">
    <property type="protein sequence ID" value="MPN44360.1"/>
    <property type="molecule type" value="Genomic_DNA"/>
</dbReference>
<evidence type="ECO:0000313" key="2">
    <source>
        <dbReference type="EMBL" id="MPN44360.1"/>
    </source>
</evidence>
<comment type="caution">
    <text evidence="2">The sequence shown here is derived from an EMBL/GenBank/DDBJ whole genome shotgun (WGS) entry which is preliminary data.</text>
</comment>
<accession>A0A645HZL2</accession>
<reference evidence="2" key="1">
    <citation type="submission" date="2019-08" db="EMBL/GenBank/DDBJ databases">
        <authorList>
            <person name="Kucharzyk K."/>
            <person name="Murdoch R.W."/>
            <person name="Higgins S."/>
            <person name="Loffler F."/>
        </authorList>
    </citation>
    <scope>NUCLEOTIDE SEQUENCE</scope>
</reference>
<proteinExistence type="predicted"/>
<keyword evidence="1" id="KW-0472">Membrane</keyword>
<name>A0A645HZL2_9ZZZZ</name>
<dbReference type="AlphaFoldDB" id="A0A645HZL2"/>
<evidence type="ECO:0000256" key="1">
    <source>
        <dbReference type="SAM" id="Phobius"/>
    </source>
</evidence>
<sequence>MGWNGTVGENGHDGRSAVKRVGIRLVHGLSVETREDTYYFGVLYADHDGRLSTHTAGGVLTCLQYFFKLLVGYLIFLIASYTSALCEIPYKPVHSMFSKLKDF</sequence>
<keyword evidence="1" id="KW-0812">Transmembrane</keyword>